<evidence type="ECO:0000256" key="1">
    <source>
        <dbReference type="SAM" id="MobiDB-lite"/>
    </source>
</evidence>
<evidence type="ECO:0000313" key="3">
    <source>
        <dbReference type="Proteomes" id="UP000004814"/>
    </source>
</evidence>
<feature type="compositionally biased region" description="Basic residues" evidence="1">
    <location>
        <begin position="131"/>
        <end position="147"/>
    </location>
</feature>
<dbReference type="EMBL" id="ABLK01000117">
    <property type="protein sequence ID" value="EDT40619.1"/>
    <property type="molecule type" value="Genomic_DNA"/>
</dbReference>
<feature type="region of interest" description="Disordered" evidence="1">
    <location>
        <begin position="73"/>
        <end position="238"/>
    </location>
</feature>
<protein>
    <submittedName>
        <fullName evidence="2">Uncharacterized protein</fullName>
    </submittedName>
</protein>
<accession>B1T749</accession>
<feature type="compositionally biased region" description="Basic residues" evidence="1">
    <location>
        <begin position="334"/>
        <end position="350"/>
    </location>
</feature>
<feature type="compositionally biased region" description="Basic residues" evidence="1">
    <location>
        <begin position="269"/>
        <end position="285"/>
    </location>
</feature>
<dbReference type="Proteomes" id="UP000004814">
    <property type="component" value="Unassembled WGS sequence"/>
</dbReference>
<organism evidence="2 3">
    <name type="scientific">Burkholderia ambifaria MEX-5</name>
    <dbReference type="NCBI Taxonomy" id="396597"/>
    <lineage>
        <taxon>Bacteria</taxon>
        <taxon>Pseudomonadati</taxon>
        <taxon>Pseudomonadota</taxon>
        <taxon>Betaproteobacteria</taxon>
        <taxon>Burkholderiales</taxon>
        <taxon>Burkholderiaceae</taxon>
        <taxon>Burkholderia</taxon>
        <taxon>Burkholderia cepacia complex</taxon>
    </lineage>
</organism>
<feature type="compositionally biased region" description="Basic and acidic residues" evidence="1">
    <location>
        <begin position="228"/>
        <end position="237"/>
    </location>
</feature>
<proteinExistence type="predicted"/>
<feature type="compositionally biased region" description="Basic and acidic residues" evidence="1">
    <location>
        <begin position="250"/>
        <end position="268"/>
    </location>
</feature>
<feature type="compositionally biased region" description="Basic and acidic residues" evidence="1">
    <location>
        <begin position="85"/>
        <end position="111"/>
    </location>
</feature>
<feature type="region of interest" description="Disordered" evidence="1">
    <location>
        <begin position="334"/>
        <end position="373"/>
    </location>
</feature>
<reference evidence="2 3" key="1">
    <citation type="submission" date="2008-03" db="EMBL/GenBank/DDBJ databases">
        <title>Sequencing of the draft genome and assembly of Burkholderia ambifaria MEX-5.</title>
        <authorList>
            <consortium name="US DOE Joint Genome Institute (JGI-PGF)"/>
            <person name="Copeland A."/>
            <person name="Lucas S."/>
            <person name="Lapidus A."/>
            <person name="Glavina del Rio T."/>
            <person name="Dalin E."/>
            <person name="Tice H."/>
            <person name="Bruce D."/>
            <person name="Goodwin L."/>
            <person name="Pitluck S."/>
            <person name="Larimer F."/>
            <person name="Land M.L."/>
            <person name="Hauser L."/>
            <person name="Tiedje J."/>
            <person name="Richardson P."/>
        </authorList>
    </citation>
    <scope>NUCLEOTIDE SEQUENCE [LARGE SCALE GENOMIC DNA]</scope>
    <source>
        <strain evidence="2 3">MEX-5</strain>
    </source>
</reference>
<feature type="compositionally biased region" description="Basic and acidic residues" evidence="1">
    <location>
        <begin position="148"/>
        <end position="172"/>
    </location>
</feature>
<comment type="caution">
    <text evidence="2">The sequence shown here is derived from an EMBL/GenBank/DDBJ whole genome shotgun (WGS) entry which is preliminary data.</text>
</comment>
<name>B1T749_9BURK</name>
<sequence>MLAALRRGRRHRCADVPHVAGCLTAVPVVSAVPAVPFDSSFPKETHREVFRIGAYDAPQCCPALLRRPDGYHRHRRERPCENGNETERPDTSDKTRDQDRGPGRPHGEARRAHARGQGRPAVRGHPLPRPPARRRGTRTGRRHGVRRRRDDPPDRGEVPSRRRQRSRADLGKEAAQADAGADGERRARVQLFLAPREHRGRPPPQPPPPHPRAGRLRAAARHRRVRARTAEDDRQRVEAPAAALLRRCADRAGADRAPDRSAAQEHPRRAARHRAAARRTRPAAHRARTLVQRIDAARARDRAVADPHAARLAPDGRRRDRERAVVLPRDVPRRAARAVRRHRGRARRARPVGARARVLPDGQLDRRRSRRQP</sequence>
<feature type="compositionally biased region" description="Basic residues" evidence="1">
    <location>
        <begin position="212"/>
        <end position="227"/>
    </location>
</feature>
<gene>
    <name evidence="2" type="ORF">BamMEX5DRAFT_3615</name>
</gene>
<feature type="compositionally biased region" description="Low complexity" evidence="1">
    <location>
        <begin position="351"/>
        <end position="360"/>
    </location>
</feature>
<evidence type="ECO:0000313" key="2">
    <source>
        <dbReference type="EMBL" id="EDT40619.1"/>
    </source>
</evidence>
<dbReference type="AlphaFoldDB" id="B1T749"/>
<feature type="region of interest" description="Disordered" evidence="1">
    <location>
        <begin position="299"/>
        <end position="321"/>
    </location>
</feature>
<feature type="compositionally biased region" description="Pro residues" evidence="1">
    <location>
        <begin position="202"/>
        <end position="211"/>
    </location>
</feature>
<feature type="region of interest" description="Disordered" evidence="1">
    <location>
        <begin position="250"/>
        <end position="285"/>
    </location>
</feature>